<keyword evidence="2" id="KW-0614">Plasmid</keyword>
<feature type="transmembrane region" description="Helical" evidence="1">
    <location>
        <begin position="333"/>
        <end position="356"/>
    </location>
</feature>
<feature type="transmembrane region" description="Helical" evidence="1">
    <location>
        <begin position="177"/>
        <end position="194"/>
    </location>
</feature>
<feature type="transmembrane region" description="Helical" evidence="1">
    <location>
        <begin position="146"/>
        <end position="165"/>
    </location>
</feature>
<accession>A0AA47LTH5</accession>
<gene>
    <name evidence="2" type="ORF">N8M53_13195</name>
</gene>
<dbReference type="Proteomes" id="UP001164748">
    <property type="component" value="Plasmid unnamed"/>
</dbReference>
<organism evidence="2 3">
    <name type="scientific">Salinivibrio kushneri</name>
    <dbReference type="NCBI Taxonomy" id="1908198"/>
    <lineage>
        <taxon>Bacteria</taxon>
        <taxon>Pseudomonadati</taxon>
        <taxon>Pseudomonadota</taxon>
        <taxon>Gammaproteobacteria</taxon>
        <taxon>Vibrionales</taxon>
        <taxon>Vibrionaceae</taxon>
        <taxon>Salinivibrio</taxon>
    </lineage>
</organism>
<dbReference type="AlphaFoldDB" id="A0AA47LTH5"/>
<dbReference type="Pfam" id="PF05940">
    <property type="entry name" value="NnrS"/>
    <property type="match status" value="1"/>
</dbReference>
<feature type="transmembrane region" description="Helical" evidence="1">
    <location>
        <begin position="115"/>
        <end position="134"/>
    </location>
</feature>
<reference evidence="2" key="1">
    <citation type="submission" date="2022-09" db="EMBL/GenBank/DDBJ databases">
        <authorList>
            <person name="Li Z.-J."/>
        </authorList>
    </citation>
    <scope>NUCLEOTIDE SEQUENCE</scope>
    <source>
        <strain evidence="2">TGB11</strain>
        <plasmid evidence="2">unnamed</plasmid>
    </source>
</reference>
<feature type="transmembrane region" description="Helical" evidence="1">
    <location>
        <begin position="362"/>
        <end position="379"/>
    </location>
</feature>
<geneLocation type="plasmid" evidence="2 3">
    <name>unnamed</name>
</geneLocation>
<sequence length="395" mass="44210">MLLNVTDKQKEDKIPPLFRLGFRPFFLFGALYSCLVIIIWSGLYTHPGMVSLTVPSLWWHAHEMLFGFSMAIVGGFLITAVQNWTSIPGTRGLKLFAIFSLWLLARLSFWVDVPIWSSLVLDTLFMACVAWSLGYRVVVTKRQRNYLFIPILAVAALLNALSYGVLLGEVSLPINQVWHSTLLWFMLLISVMGGRVIPFFTEKKLGIQVSSTPVWLERAIIVVFVLLLGVTLVSGTDNMVARGLLLTAGIAQCVRLYCWKGWKAYQVPMLFSLHLFYLFLPLGLLLKAVVINPWASNLIWHLFAIATLGGVILAMIARVTLGHTGRNVYQGPAVSWLFYALLISALVRVFGMWFWPVYTLELVAASALLWTISYGWFAVRFGPMLSQARADGAAG</sequence>
<keyword evidence="1" id="KW-1133">Transmembrane helix</keyword>
<dbReference type="EMBL" id="CP114589">
    <property type="protein sequence ID" value="WBA10307.1"/>
    <property type="molecule type" value="Genomic_DNA"/>
</dbReference>
<feature type="transmembrane region" description="Helical" evidence="1">
    <location>
        <begin position="20"/>
        <end position="44"/>
    </location>
</feature>
<feature type="transmembrane region" description="Helical" evidence="1">
    <location>
        <begin position="64"/>
        <end position="81"/>
    </location>
</feature>
<dbReference type="InterPro" id="IPR010266">
    <property type="entry name" value="NnrS"/>
</dbReference>
<evidence type="ECO:0000313" key="3">
    <source>
        <dbReference type="Proteomes" id="UP001164748"/>
    </source>
</evidence>
<feature type="transmembrane region" description="Helical" evidence="1">
    <location>
        <begin position="215"/>
        <end position="233"/>
    </location>
</feature>
<proteinExistence type="predicted"/>
<evidence type="ECO:0000256" key="1">
    <source>
        <dbReference type="SAM" id="Phobius"/>
    </source>
</evidence>
<feature type="transmembrane region" description="Helical" evidence="1">
    <location>
        <begin position="93"/>
        <end position="109"/>
    </location>
</feature>
<feature type="transmembrane region" description="Helical" evidence="1">
    <location>
        <begin position="298"/>
        <end position="321"/>
    </location>
</feature>
<keyword evidence="1" id="KW-0812">Transmembrane</keyword>
<evidence type="ECO:0000313" key="2">
    <source>
        <dbReference type="EMBL" id="WBA10307.1"/>
    </source>
</evidence>
<feature type="transmembrane region" description="Helical" evidence="1">
    <location>
        <begin position="270"/>
        <end position="292"/>
    </location>
</feature>
<name>A0AA47LTH5_9GAMM</name>
<dbReference type="RefSeq" id="WP_269580329.1">
    <property type="nucleotide sequence ID" value="NZ_CP114589.1"/>
</dbReference>
<keyword evidence="1" id="KW-0472">Membrane</keyword>
<protein>
    <submittedName>
        <fullName evidence="2">NnrS family protein</fullName>
    </submittedName>
</protein>